<evidence type="ECO:0000313" key="2">
    <source>
        <dbReference type="EMBL" id="OSC96322.1"/>
    </source>
</evidence>
<dbReference type="EMBL" id="KZ084190">
    <property type="protein sequence ID" value="OSC96322.1"/>
    <property type="molecule type" value="Genomic_DNA"/>
</dbReference>
<evidence type="ECO:0000313" key="3">
    <source>
        <dbReference type="Proteomes" id="UP000193067"/>
    </source>
</evidence>
<sequence length="243" mass="27036">MVLDPLYLRRCLQPKARAEHPFWIFGSLERGTTHSGPLRHKHLCPSGYSSFTQMAENLMMSSQSDADADLDPLSTILSEQTISYAPQCYRLKLVDASTPTAESADSTVLDSFFSFTASPVQSPSYATTTFHGRQLHRPTPLSIPLISTSQVSPTSPNVVIREFGNGDKVDRWFHSGGLEPVQTPMLVEDSPHEFWDDGGDSDWREVIDHFLQYGDSDLDDPHFPRTPDGNVEDGDSPGNFVDF</sequence>
<dbReference type="Proteomes" id="UP000193067">
    <property type="component" value="Unassembled WGS sequence"/>
</dbReference>
<organism evidence="2 3">
    <name type="scientific">Trametes coccinea (strain BRFM310)</name>
    <name type="common">Pycnoporus coccineus</name>
    <dbReference type="NCBI Taxonomy" id="1353009"/>
    <lineage>
        <taxon>Eukaryota</taxon>
        <taxon>Fungi</taxon>
        <taxon>Dikarya</taxon>
        <taxon>Basidiomycota</taxon>
        <taxon>Agaricomycotina</taxon>
        <taxon>Agaricomycetes</taxon>
        <taxon>Polyporales</taxon>
        <taxon>Polyporaceae</taxon>
        <taxon>Trametes</taxon>
    </lineage>
</organism>
<proteinExistence type="predicted"/>
<gene>
    <name evidence="2" type="ORF">PYCCODRAFT_1486914</name>
</gene>
<name>A0A1Y2I791_TRAC3</name>
<feature type="region of interest" description="Disordered" evidence="1">
    <location>
        <begin position="215"/>
        <end position="243"/>
    </location>
</feature>
<dbReference type="OrthoDB" id="2741604at2759"/>
<evidence type="ECO:0000256" key="1">
    <source>
        <dbReference type="SAM" id="MobiDB-lite"/>
    </source>
</evidence>
<accession>A0A1Y2I791</accession>
<protein>
    <submittedName>
        <fullName evidence="2">Uncharacterized protein</fullName>
    </submittedName>
</protein>
<reference evidence="2 3" key="1">
    <citation type="journal article" date="2015" name="Biotechnol. Biofuels">
        <title>Enhanced degradation of softwood versus hardwood by the white-rot fungus Pycnoporus coccineus.</title>
        <authorList>
            <person name="Couturier M."/>
            <person name="Navarro D."/>
            <person name="Chevret D."/>
            <person name="Henrissat B."/>
            <person name="Piumi F."/>
            <person name="Ruiz-Duenas F.J."/>
            <person name="Martinez A.T."/>
            <person name="Grigoriev I.V."/>
            <person name="Riley R."/>
            <person name="Lipzen A."/>
            <person name="Berrin J.G."/>
            <person name="Master E.R."/>
            <person name="Rosso M.N."/>
        </authorList>
    </citation>
    <scope>NUCLEOTIDE SEQUENCE [LARGE SCALE GENOMIC DNA]</scope>
    <source>
        <strain evidence="2 3">BRFM310</strain>
    </source>
</reference>
<keyword evidence="3" id="KW-1185">Reference proteome</keyword>
<dbReference type="AlphaFoldDB" id="A0A1Y2I791"/>